<gene>
    <name evidence="4" type="ORF">A2849_02315</name>
</gene>
<dbReference type="Proteomes" id="UP000178121">
    <property type="component" value="Unassembled WGS sequence"/>
</dbReference>
<dbReference type="EMBL" id="MHRI01000027">
    <property type="protein sequence ID" value="OHA20607.1"/>
    <property type="molecule type" value="Genomic_DNA"/>
</dbReference>
<evidence type="ECO:0000313" key="4">
    <source>
        <dbReference type="EMBL" id="OHA20607.1"/>
    </source>
</evidence>
<dbReference type="AlphaFoldDB" id="A0A1G2M9N3"/>
<dbReference type="SUPFAM" id="SSF143990">
    <property type="entry name" value="YbiA-like"/>
    <property type="match status" value="1"/>
</dbReference>
<feature type="domain" description="NADAR" evidence="3">
    <location>
        <begin position="24"/>
        <end position="153"/>
    </location>
</feature>
<proteinExistence type="predicted"/>
<comment type="catalytic activity">
    <reaction evidence="2">
        <text>2,5-diamino-6-hydroxy-4-(5-phosphoribosylamino)-pyrimidine + H2O = 2,5,6-triamino-4-hydroxypyrimidine + D-ribose 5-phosphate</text>
        <dbReference type="Rhea" id="RHEA:23436"/>
        <dbReference type="ChEBI" id="CHEBI:15377"/>
        <dbReference type="ChEBI" id="CHEBI:58614"/>
        <dbReference type="ChEBI" id="CHEBI:78346"/>
        <dbReference type="ChEBI" id="CHEBI:137796"/>
    </reaction>
</comment>
<reference evidence="4 5" key="1">
    <citation type="journal article" date="2016" name="Nat. Commun.">
        <title>Thousands of microbial genomes shed light on interconnected biogeochemical processes in an aquifer system.</title>
        <authorList>
            <person name="Anantharaman K."/>
            <person name="Brown C.T."/>
            <person name="Hug L.A."/>
            <person name="Sharon I."/>
            <person name="Castelle C.J."/>
            <person name="Probst A.J."/>
            <person name="Thomas B.C."/>
            <person name="Singh A."/>
            <person name="Wilkins M.J."/>
            <person name="Karaoz U."/>
            <person name="Brodie E.L."/>
            <person name="Williams K.H."/>
            <person name="Hubbard S.S."/>
            <person name="Banfield J.F."/>
        </authorList>
    </citation>
    <scope>NUCLEOTIDE SEQUENCE [LARGE SCALE GENOMIC DNA]</scope>
</reference>
<accession>A0A1G2M9N3</accession>
<name>A0A1G2M9N3_9BACT</name>
<protein>
    <recommendedName>
        <fullName evidence="3">NADAR domain-containing protein</fullName>
    </recommendedName>
</protein>
<dbReference type="InterPro" id="IPR012816">
    <property type="entry name" value="NADAR"/>
</dbReference>
<comment type="caution">
    <text evidence="4">The sequence shown here is derived from an EMBL/GenBank/DDBJ whole genome shotgun (WGS) entry which is preliminary data.</text>
</comment>
<dbReference type="Pfam" id="PF08719">
    <property type="entry name" value="NADAR"/>
    <property type="match status" value="1"/>
</dbReference>
<evidence type="ECO:0000256" key="1">
    <source>
        <dbReference type="ARBA" id="ARBA00000022"/>
    </source>
</evidence>
<dbReference type="NCBIfam" id="TIGR02464">
    <property type="entry name" value="ribofla_fusion"/>
    <property type="match status" value="1"/>
</dbReference>
<sequence length="159" mass="18201">MYPVSSEGLNKETDEAVYFYTPAFDALNNFSAHQIPIWERCFPTAEHAFQWKKFSEVAPDIAQIILEAGCPEEAQRIAHAHKSAQPKNWHERKVAIMEEILRAKYSEHETVRDALKRSGTRRICENSPIDRFWGIGPDGKGENMVGVLWMKIRGTSPDK</sequence>
<evidence type="ECO:0000259" key="3">
    <source>
        <dbReference type="Pfam" id="PF08719"/>
    </source>
</evidence>
<dbReference type="Gene3D" id="1.10.357.40">
    <property type="entry name" value="YbiA-like"/>
    <property type="match status" value="1"/>
</dbReference>
<evidence type="ECO:0000256" key="2">
    <source>
        <dbReference type="ARBA" id="ARBA00000751"/>
    </source>
</evidence>
<comment type="catalytic activity">
    <reaction evidence="1">
        <text>5-amino-6-(5-phospho-D-ribosylamino)uracil + H2O = 5,6-diaminouracil + D-ribose 5-phosphate</text>
        <dbReference type="Rhea" id="RHEA:55020"/>
        <dbReference type="ChEBI" id="CHEBI:15377"/>
        <dbReference type="ChEBI" id="CHEBI:46252"/>
        <dbReference type="ChEBI" id="CHEBI:58453"/>
        <dbReference type="ChEBI" id="CHEBI:78346"/>
    </reaction>
</comment>
<organism evidence="4 5">
    <name type="scientific">Candidatus Taylorbacteria bacterium RIFCSPHIGHO2_01_FULL_51_15</name>
    <dbReference type="NCBI Taxonomy" id="1802304"/>
    <lineage>
        <taxon>Bacteria</taxon>
        <taxon>Candidatus Tayloriibacteriota</taxon>
    </lineage>
</organism>
<dbReference type="InterPro" id="IPR037238">
    <property type="entry name" value="YbiA-like_sf"/>
</dbReference>
<evidence type="ECO:0000313" key="5">
    <source>
        <dbReference type="Proteomes" id="UP000178121"/>
    </source>
</evidence>
<dbReference type="CDD" id="cd15457">
    <property type="entry name" value="NADAR"/>
    <property type="match status" value="1"/>
</dbReference>